<keyword evidence="1" id="KW-0472">Membrane</keyword>
<dbReference type="EMBL" id="LT934116">
    <property type="protein sequence ID" value="VAH86361.1"/>
    <property type="molecule type" value="Genomic_DNA"/>
</dbReference>
<dbReference type="Pfam" id="PF13962">
    <property type="entry name" value="PGG"/>
    <property type="match status" value="3"/>
</dbReference>
<protein>
    <recommendedName>
        <fullName evidence="2">PGG domain-containing protein</fullName>
    </recommendedName>
</protein>
<evidence type="ECO:0000313" key="3">
    <source>
        <dbReference type="EMBL" id="VAH86361.1"/>
    </source>
</evidence>
<feature type="transmembrane region" description="Helical" evidence="1">
    <location>
        <begin position="48"/>
        <end position="65"/>
    </location>
</feature>
<reference evidence="3 4" key="1">
    <citation type="submission" date="2017-09" db="EMBL/GenBank/DDBJ databases">
        <authorList>
            <consortium name="International Durum Wheat Genome Sequencing Consortium (IDWGSC)"/>
            <person name="Milanesi L."/>
        </authorList>
    </citation>
    <scope>NUCLEOTIDE SEQUENCE [LARGE SCALE GENOMIC DNA]</scope>
    <source>
        <strain evidence="4">cv. Svevo</strain>
    </source>
</reference>
<evidence type="ECO:0000313" key="4">
    <source>
        <dbReference type="Proteomes" id="UP000324705"/>
    </source>
</evidence>
<organism evidence="3 4">
    <name type="scientific">Triticum turgidum subsp. durum</name>
    <name type="common">Durum wheat</name>
    <name type="synonym">Triticum durum</name>
    <dbReference type="NCBI Taxonomy" id="4567"/>
    <lineage>
        <taxon>Eukaryota</taxon>
        <taxon>Viridiplantae</taxon>
        <taxon>Streptophyta</taxon>
        <taxon>Embryophyta</taxon>
        <taxon>Tracheophyta</taxon>
        <taxon>Spermatophyta</taxon>
        <taxon>Magnoliopsida</taxon>
        <taxon>Liliopsida</taxon>
        <taxon>Poales</taxon>
        <taxon>Poaceae</taxon>
        <taxon>BOP clade</taxon>
        <taxon>Pooideae</taxon>
        <taxon>Triticodae</taxon>
        <taxon>Triticeae</taxon>
        <taxon>Triticinae</taxon>
        <taxon>Triticum</taxon>
    </lineage>
</organism>
<feature type="transmembrane region" description="Helical" evidence="1">
    <location>
        <begin position="225"/>
        <end position="243"/>
    </location>
</feature>
<feature type="transmembrane region" description="Helical" evidence="1">
    <location>
        <begin position="112"/>
        <end position="130"/>
    </location>
</feature>
<feature type="transmembrane region" description="Helical" evidence="1">
    <location>
        <begin position="77"/>
        <end position="100"/>
    </location>
</feature>
<keyword evidence="4" id="KW-1185">Reference proteome</keyword>
<feature type="transmembrane region" description="Helical" evidence="1">
    <location>
        <begin position="12"/>
        <end position="36"/>
    </location>
</feature>
<keyword evidence="1" id="KW-0812">Transmembrane</keyword>
<sequence length="401" mass="43213">MRSTHHRRYVLFFYFNAAALALSLMVVILTLVLTACPKNSRSKFSTDLLLGLLMLMATLAFLVAYCIGACRDKFRLVVFYVMVSIILVNVMVQSLIFICIPKEDSESDYRKLLAPLTMFLTAIAYVAGLSTPGGFWDSAEGGHHPAGGVWQDGHMAGDPILLSTNAGRYKAFFYCNTVAFAASLLAIFLAQKSYLNEHHALQAAMILDLLGLIVAYAIGSCRDQISSMYAVGIAGAAVVYVVVHVQYFTLGSEDEAPVVLKKIKDDALVDKKGHRFLLFAILVASITYQAGLTPPGGFLLQDDIQSGHRAGDPVLLHNYPRRYKVFFYCNSPMLWTGVGVADTPSIVDEAGGMGDRGLPGLGDTGDRGDPRVGVEGDTVLPLACGLQALPESSSCSPGPVV</sequence>
<feature type="transmembrane region" description="Helical" evidence="1">
    <location>
        <begin position="171"/>
        <end position="189"/>
    </location>
</feature>
<dbReference type="InterPro" id="IPR026961">
    <property type="entry name" value="PGG_dom"/>
</dbReference>
<dbReference type="GO" id="GO:0016020">
    <property type="term" value="C:membrane"/>
    <property type="evidence" value="ECO:0007669"/>
    <property type="project" value="TreeGrafter"/>
</dbReference>
<evidence type="ECO:0000256" key="1">
    <source>
        <dbReference type="SAM" id="Phobius"/>
    </source>
</evidence>
<dbReference type="PANTHER" id="PTHR24177:SF395">
    <property type="entry name" value="PGG DOMAIN-CONTAINING PROTEIN"/>
    <property type="match status" value="1"/>
</dbReference>
<proteinExistence type="predicted"/>
<keyword evidence="1" id="KW-1133">Transmembrane helix</keyword>
<gene>
    <name evidence="3" type="ORF">TRITD_3Bv1G277920</name>
</gene>
<accession>A0A9R1SAC3</accession>
<dbReference type="Gramene" id="TRITD3Bv1G277920.1">
    <property type="protein sequence ID" value="TRITD3Bv1G277920.1"/>
    <property type="gene ID" value="TRITD3Bv1G277920"/>
</dbReference>
<name>A0A9R1SAC3_TRITD</name>
<feature type="domain" description="PGG" evidence="2">
    <location>
        <begin position="5"/>
        <end position="71"/>
    </location>
</feature>
<feature type="transmembrane region" description="Helical" evidence="1">
    <location>
        <begin position="201"/>
        <end position="219"/>
    </location>
</feature>
<feature type="domain" description="PGG" evidence="2">
    <location>
        <begin position="107"/>
        <end position="222"/>
    </location>
</feature>
<feature type="domain" description="PGG" evidence="2">
    <location>
        <begin position="271"/>
        <end position="331"/>
    </location>
</feature>
<dbReference type="AlphaFoldDB" id="A0A9R1SAC3"/>
<dbReference type="PANTHER" id="PTHR24177">
    <property type="entry name" value="CASKIN"/>
    <property type="match status" value="1"/>
</dbReference>
<evidence type="ECO:0000259" key="2">
    <source>
        <dbReference type="Pfam" id="PF13962"/>
    </source>
</evidence>
<dbReference type="Proteomes" id="UP000324705">
    <property type="component" value="Chromosome 3B"/>
</dbReference>